<dbReference type="Pfam" id="PF13440">
    <property type="entry name" value="Polysacc_synt_3"/>
    <property type="match status" value="1"/>
</dbReference>
<feature type="transmembrane region" description="Helical" evidence="7">
    <location>
        <begin position="112"/>
        <end position="130"/>
    </location>
</feature>
<evidence type="ECO:0000256" key="5">
    <source>
        <dbReference type="ARBA" id="ARBA00022989"/>
    </source>
</evidence>
<reference evidence="8" key="1">
    <citation type="submission" date="2021-01" db="EMBL/GenBank/DDBJ databases">
        <title>Genome seq and assembly of Tabrizicola sp. KVB23.</title>
        <authorList>
            <person name="Chhetri G."/>
        </authorList>
    </citation>
    <scope>NUCLEOTIDE SEQUENCE</scope>
    <source>
        <strain evidence="8">KVB23</strain>
    </source>
</reference>
<dbReference type="EMBL" id="JAESVP010000014">
    <property type="protein sequence ID" value="MBL4930071.1"/>
    <property type="molecule type" value="Genomic_DNA"/>
</dbReference>
<evidence type="ECO:0000313" key="9">
    <source>
        <dbReference type="Proteomes" id="UP000619033"/>
    </source>
</evidence>
<keyword evidence="6 7" id="KW-0472">Membrane</keyword>
<evidence type="ECO:0000256" key="1">
    <source>
        <dbReference type="ARBA" id="ARBA00004651"/>
    </source>
</evidence>
<proteinExistence type="inferred from homology"/>
<keyword evidence="9" id="KW-1185">Reference proteome</keyword>
<feature type="transmembrane region" description="Helical" evidence="7">
    <location>
        <begin position="419"/>
        <end position="438"/>
    </location>
</feature>
<comment type="similarity">
    <text evidence="2">Belongs to the polysaccharide synthase family.</text>
</comment>
<dbReference type="PANTHER" id="PTHR30250">
    <property type="entry name" value="PST FAMILY PREDICTED COLANIC ACID TRANSPORTER"/>
    <property type="match status" value="1"/>
</dbReference>
<protein>
    <submittedName>
        <fullName evidence="8">Lipopolysaccharide biosynthesis protein</fullName>
    </submittedName>
</protein>
<keyword evidence="5 7" id="KW-1133">Transmembrane helix</keyword>
<gene>
    <name evidence="8" type="ORF">JI744_18385</name>
</gene>
<comment type="caution">
    <text evidence="8">The sequence shown here is derived from an EMBL/GenBank/DDBJ whole genome shotgun (WGS) entry which is preliminary data.</text>
</comment>
<feature type="transmembrane region" description="Helical" evidence="7">
    <location>
        <begin position="444"/>
        <end position="464"/>
    </location>
</feature>
<dbReference type="Proteomes" id="UP000619033">
    <property type="component" value="Unassembled WGS sequence"/>
</dbReference>
<dbReference type="CDD" id="cd13127">
    <property type="entry name" value="MATE_tuaB_like"/>
    <property type="match status" value="1"/>
</dbReference>
<comment type="subcellular location">
    <subcellularLocation>
        <location evidence="1">Cell membrane</location>
        <topology evidence="1">Multi-pass membrane protein</topology>
    </subcellularLocation>
</comment>
<feature type="transmembrane region" description="Helical" evidence="7">
    <location>
        <begin position="84"/>
        <end position="106"/>
    </location>
</feature>
<feature type="transmembrane region" description="Helical" evidence="7">
    <location>
        <begin position="321"/>
        <end position="340"/>
    </location>
</feature>
<dbReference type="InterPro" id="IPR050833">
    <property type="entry name" value="Poly_Biosynth_Transport"/>
</dbReference>
<feature type="transmembrane region" description="Helical" evidence="7">
    <location>
        <begin position="45"/>
        <end position="63"/>
    </location>
</feature>
<feature type="transmembrane region" description="Helical" evidence="7">
    <location>
        <begin position="388"/>
        <end position="407"/>
    </location>
</feature>
<dbReference type="PANTHER" id="PTHR30250:SF10">
    <property type="entry name" value="LIPOPOLYSACCHARIDE BIOSYNTHESIS PROTEIN WZXC"/>
    <property type="match status" value="1"/>
</dbReference>
<keyword evidence="4 7" id="KW-0812">Transmembrane</keyword>
<evidence type="ECO:0000313" key="8">
    <source>
        <dbReference type="EMBL" id="MBL4930071.1"/>
    </source>
</evidence>
<organism evidence="8 9">
    <name type="scientific">Fuscibacter oryzae</name>
    <dbReference type="NCBI Taxonomy" id="2803939"/>
    <lineage>
        <taxon>Bacteria</taxon>
        <taxon>Pseudomonadati</taxon>
        <taxon>Pseudomonadota</taxon>
        <taxon>Alphaproteobacteria</taxon>
        <taxon>Rhodobacterales</taxon>
        <taxon>Paracoccaceae</taxon>
        <taxon>Fuscibacter</taxon>
    </lineage>
</organism>
<evidence type="ECO:0000256" key="2">
    <source>
        <dbReference type="ARBA" id="ARBA00007430"/>
    </source>
</evidence>
<dbReference type="AlphaFoldDB" id="A0A8J7MXF9"/>
<evidence type="ECO:0000256" key="7">
    <source>
        <dbReference type="SAM" id="Phobius"/>
    </source>
</evidence>
<sequence>MTQQNLRSKAMKGASFTVAGRLLRAFQGVAVLGILSRYLSPAEFGLISMVAFVSGIAQILTDFGTRIALVQRGNVTKLEEDCVFWWNLGIGAVMTMATMMFSPWIAQVMGDSRIVGPLLWVAPIFVFGALQGVPQSVLERRLAFGHLTISEVAGAVSSSAVAVAMVLLGFKIEALIAQMMAGPIVTMLCIMWFSRWRPRLQFSYSVLRPLLSYGSYVTAAGVVQFLSSQIDRPIVGNRLSTTDLGYSRMADQIVFTPLRITVQMVRKVMFPIMATIQEDDARMRRGYLTMQHGLMVVMAPVAFGLWAVAHPAVRLLLGPGWDMVAVLMGLTTIRSMFGTVNDLNSVIFSAKGWAKFQFKWSIFSASMTICTLLVTVNYGIVAVVAGKLVLTILLTPINCSFALRLIGQPPMEVVKVLGRPVLSAAAMGLAVAVVQAHLTISPLLQLAVCIPLGVALYVAGQLLLDRARFVPLLRQIVTRGRR</sequence>
<evidence type="ECO:0000256" key="4">
    <source>
        <dbReference type="ARBA" id="ARBA00022692"/>
    </source>
</evidence>
<accession>A0A8J7MXF9</accession>
<feature type="transmembrane region" description="Helical" evidence="7">
    <location>
        <begin position="292"/>
        <end position="309"/>
    </location>
</feature>
<dbReference type="GO" id="GO:0005886">
    <property type="term" value="C:plasma membrane"/>
    <property type="evidence" value="ECO:0007669"/>
    <property type="project" value="UniProtKB-SubCell"/>
</dbReference>
<evidence type="ECO:0000256" key="6">
    <source>
        <dbReference type="ARBA" id="ARBA00023136"/>
    </source>
</evidence>
<keyword evidence="3" id="KW-1003">Cell membrane</keyword>
<evidence type="ECO:0000256" key="3">
    <source>
        <dbReference type="ARBA" id="ARBA00022475"/>
    </source>
</evidence>
<feature type="transmembrane region" description="Helical" evidence="7">
    <location>
        <begin position="360"/>
        <end position="382"/>
    </location>
</feature>
<feature type="transmembrane region" description="Helical" evidence="7">
    <location>
        <begin position="21"/>
        <end position="39"/>
    </location>
</feature>
<name>A0A8J7MXF9_9RHOB</name>
<dbReference type="RefSeq" id="WP_202662641.1">
    <property type="nucleotide sequence ID" value="NZ_JAESVP010000014.1"/>
</dbReference>
<feature type="transmembrane region" description="Helical" evidence="7">
    <location>
        <begin position="174"/>
        <end position="193"/>
    </location>
</feature>
<feature type="transmembrane region" description="Helical" evidence="7">
    <location>
        <begin position="142"/>
        <end position="168"/>
    </location>
</feature>